<dbReference type="EMBL" id="JBIRRB010000001">
    <property type="protein sequence ID" value="MFI0909789.1"/>
    <property type="molecule type" value="Genomic_DNA"/>
</dbReference>
<protein>
    <submittedName>
        <fullName evidence="4">PQQ-binding-like beta-propeller repeat protein</fullName>
    </submittedName>
</protein>
<evidence type="ECO:0000313" key="5">
    <source>
        <dbReference type="Proteomes" id="UP001611162"/>
    </source>
</evidence>
<dbReference type="RefSeq" id="WP_397612198.1">
    <property type="nucleotide sequence ID" value="NZ_JBIRRB010000001.1"/>
</dbReference>
<keyword evidence="5" id="KW-1185">Reference proteome</keyword>
<keyword evidence="2" id="KW-1133">Transmembrane helix</keyword>
<dbReference type="Gene3D" id="2.130.10.10">
    <property type="entry name" value="YVTN repeat-like/Quinoprotein amine dehydrogenase"/>
    <property type="match status" value="2"/>
</dbReference>
<name>A0ABW7SZT4_9ACTN</name>
<feature type="domain" description="Pyrrolo-quinoline quinone repeat" evidence="3">
    <location>
        <begin position="275"/>
        <end position="494"/>
    </location>
</feature>
<dbReference type="InterPro" id="IPR011047">
    <property type="entry name" value="Quinoprotein_ADH-like_sf"/>
</dbReference>
<feature type="compositionally biased region" description="Basic and acidic residues" evidence="1">
    <location>
        <begin position="1"/>
        <end position="12"/>
    </location>
</feature>
<evidence type="ECO:0000256" key="1">
    <source>
        <dbReference type="SAM" id="MobiDB-lite"/>
    </source>
</evidence>
<feature type="compositionally biased region" description="Polar residues" evidence="1">
    <location>
        <begin position="147"/>
        <end position="158"/>
    </location>
</feature>
<reference evidence="4 5" key="1">
    <citation type="submission" date="2024-10" db="EMBL/GenBank/DDBJ databases">
        <title>The Natural Products Discovery Center: Release of the First 8490 Sequenced Strains for Exploring Actinobacteria Biosynthetic Diversity.</title>
        <authorList>
            <person name="Kalkreuter E."/>
            <person name="Kautsar S.A."/>
            <person name="Yang D."/>
            <person name="Bader C.D."/>
            <person name="Teijaro C.N."/>
            <person name="Fluegel L."/>
            <person name="Davis C.M."/>
            <person name="Simpson J.R."/>
            <person name="Lauterbach L."/>
            <person name="Steele A.D."/>
            <person name="Gui C."/>
            <person name="Meng S."/>
            <person name="Li G."/>
            <person name="Viehrig K."/>
            <person name="Ye F."/>
            <person name="Su P."/>
            <person name="Kiefer A.F."/>
            <person name="Nichols A."/>
            <person name="Cepeda A.J."/>
            <person name="Yan W."/>
            <person name="Fan B."/>
            <person name="Jiang Y."/>
            <person name="Adhikari A."/>
            <person name="Zheng C.-J."/>
            <person name="Schuster L."/>
            <person name="Cowan T.M."/>
            <person name="Smanski M.J."/>
            <person name="Chevrette M.G."/>
            <person name="De Carvalho L.P.S."/>
            <person name="Shen B."/>
        </authorList>
    </citation>
    <scope>NUCLEOTIDE SEQUENCE [LARGE SCALE GENOMIC DNA]</scope>
    <source>
        <strain evidence="4 5">NPDC020979</strain>
    </source>
</reference>
<dbReference type="Proteomes" id="UP001611162">
    <property type="component" value="Unassembled WGS sequence"/>
</dbReference>
<dbReference type="InterPro" id="IPR002372">
    <property type="entry name" value="PQQ_rpt_dom"/>
</dbReference>
<evidence type="ECO:0000259" key="3">
    <source>
        <dbReference type="Pfam" id="PF13360"/>
    </source>
</evidence>
<dbReference type="PANTHER" id="PTHR34512">
    <property type="entry name" value="CELL SURFACE PROTEIN"/>
    <property type="match status" value="1"/>
</dbReference>
<evidence type="ECO:0000313" key="4">
    <source>
        <dbReference type="EMBL" id="MFI0909789.1"/>
    </source>
</evidence>
<organism evidence="4 5">
    <name type="scientific">Streptomyces abikoensis</name>
    <dbReference type="NCBI Taxonomy" id="97398"/>
    <lineage>
        <taxon>Bacteria</taxon>
        <taxon>Bacillati</taxon>
        <taxon>Actinomycetota</taxon>
        <taxon>Actinomycetes</taxon>
        <taxon>Kitasatosporales</taxon>
        <taxon>Streptomycetaceae</taxon>
        <taxon>Streptomyces</taxon>
    </lineage>
</organism>
<keyword evidence="2" id="KW-0812">Transmembrane</keyword>
<proteinExistence type="predicted"/>
<keyword evidence="2" id="KW-0472">Membrane</keyword>
<dbReference type="InterPro" id="IPR015943">
    <property type="entry name" value="WD40/YVTN_repeat-like_dom_sf"/>
</dbReference>
<sequence length="574" mass="60601">MAQRGEGGEAGRRGGRPWGPLRARSQEARALAELLRDLLNSAPRRPSLRALEPDLHFSSSRLSEFFSGATLPPWHVVEELVGITVPPGQVPELLEHARRLWEAARHAQRAEVPGQPRTPSTRQDTAPDNLLRRIARRGVRGPDRSGAATSTTARQSPGATPEASRPAAVCRRTAGHVTPGRQPRGVAGLLQALLARRRRMLLFGAVDLAVAAVVTVLTLFFPLLPALSGLAACPKLSWSFTPQGSHASFAVGSGLLYIAAGGGDLSDDDPPALGLSALDMASGKTRWHVHLPHGSYPPESSGDSVYAVGGDGRLYALDARTGTRRWATIADEDGTDFGSPTVAAGRVYVANNRDLYAFDARTGTKLWHNNYGLVNGQGVGITHPIAVGDTVYIGANGKILALGAESGIGRWHSDDFLEPGPPVVSGNAVYTADVQSRVLYALDTATGRTRWKAGGTSYNDQVITRRIVATGAIYAGTRSGVVRFDAATGQTKWTAPVDDLTVLGTAADGETVYAAGTAPYDESGAFVALRADNGYKSWSCPIASTTSSSVPVTAAGKVFLFSDSTLYALNTDKP</sequence>
<dbReference type="SUPFAM" id="SSF50998">
    <property type="entry name" value="Quinoprotein alcohol dehydrogenase-like"/>
    <property type="match status" value="1"/>
</dbReference>
<feature type="transmembrane region" description="Helical" evidence="2">
    <location>
        <begin position="200"/>
        <end position="224"/>
    </location>
</feature>
<feature type="region of interest" description="Disordered" evidence="1">
    <location>
        <begin position="105"/>
        <end position="169"/>
    </location>
</feature>
<gene>
    <name evidence="4" type="ORF">ACH4TF_04945</name>
</gene>
<dbReference type="SMART" id="SM00564">
    <property type="entry name" value="PQQ"/>
    <property type="match status" value="7"/>
</dbReference>
<dbReference type="PANTHER" id="PTHR34512:SF30">
    <property type="entry name" value="OUTER MEMBRANE PROTEIN ASSEMBLY FACTOR BAMB"/>
    <property type="match status" value="1"/>
</dbReference>
<feature type="region of interest" description="Disordered" evidence="1">
    <location>
        <begin position="1"/>
        <end position="23"/>
    </location>
</feature>
<comment type="caution">
    <text evidence="4">The sequence shown here is derived from an EMBL/GenBank/DDBJ whole genome shotgun (WGS) entry which is preliminary data.</text>
</comment>
<evidence type="ECO:0000256" key="2">
    <source>
        <dbReference type="SAM" id="Phobius"/>
    </source>
</evidence>
<dbReference type="Pfam" id="PF13360">
    <property type="entry name" value="PQQ_2"/>
    <property type="match status" value="1"/>
</dbReference>
<accession>A0ABW7SZT4</accession>
<dbReference type="InterPro" id="IPR018391">
    <property type="entry name" value="PQQ_b-propeller_rpt"/>
</dbReference>
<feature type="compositionally biased region" description="Polar residues" evidence="1">
    <location>
        <begin position="117"/>
        <end position="126"/>
    </location>
</feature>